<dbReference type="EMBL" id="JAGSCS010000003">
    <property type="protein sequence ID" value="MBR0575318.1"/>
    <property type="molecule type" value="Genomic_DNA"/>
</dbReference>
<dbReference type="PANTHER" id="PTHR13799">
    <property type="entry name" value="NGG1 INTERACTING FACTOR 3"/>
    <property type="match status" value="1"/>
</dbReference>
<dbReference type="FunFam" id="3.40.1390.30:FF:000001">
    <property type="entry name" value="GTP cyclohydrolase 1 type 2"/>
    <property type="match status" value="1"/>
</dbReference>
<name>A0A941CP98_9CLOT</name>
<dbReference type="AlphaFoldDB" id="A0A941CP98"/>
<dbReference type="PANTHER" id="PTHR13799:SF14">
    <property type="entry name" value="GTP CYCLOHYDROLASE 1 TYPE 2 HOMOLOG"/>
    <property type="match status" value="1"/>
</dbReference>
<comment type="similarity">
    <text evidence="1">Belongs to the GTP cyclohydrolase I type 2/NIF3 family.</text>
</comment>
<evidence type="ECO:0000313" key="5">
    <source>
        <dbReference type="EMBL" id="MBR0575318.1"/>
    </source>
</evidence>
<dbReference type="GO" id="GO:0046872">
    <property type="term" value="F:metal ion binding"/>
    <property type="evidence" value="ECO:0007669"/>
    <property type="project" value="UniProtKB-KW"/>
</dbReference>
<feature type="binding site" evidence="4">
    <location>
        <position position="230"/>
    </location>
    <ligand>
        <name>a divalent metal cation</name>
        <dbReference type="ChEBI" id="CHEBI:60240"/>
        <label>1</label>
    </ligand>
</feature>
<gene>
    <name evidence="5" type="ORF">KCG48_03080</name>
</gene>
<feature type="binding site" evidence="4">
    <location>
        <position position="105"/>
    </location>
    <ligand>
        <name>a divalent metal cation</name>
        <dbReference type="ChEBI" id="CHEBI:60240"/>
        <label>1</label>
    </ligand>
</feature>
<dbReference type="NCBIfam" id="TIGR00486">
    <property type="entry name" value="YbgI_SA1388"/>
    <property type="match status" value="1"/>
</dbReference>
<organism evidence="5 6">
    <name type="scientific">Proteiniclasticum sediminis</name>
    <dbReference type="NCBI Taxonomy" id="2804028"/>
    <lineage>
        <taxon>Bacteria</taxon>
        <taxon>Bacillati</taxon>
        <taxon>Bacillota</taxon>
        <taxon>Clostridia</taxon>
        <taxon>Eubacteriales</taxon>
        <taxon>Clostridiaceae</taxon>
        <taxon>Proteiniclasticum</taxon>
    </lineage>
</organism>
<dbReference type="Proteomes" id="UP000675379">
    <property type="component" value="Unassembled WGS sequence"/>
</dbReference>
<feature type="binding site" evidence="4">
    <location>
        <position position="226"/>
    </location>
    <ligand>
        <name>a divalent metal cation</name>
        <dbReference type="ChEBI" id="CHEBI:60240"/>
        <label>1</label>
    </ligand>
</feature>
<protein>
    <recommendedName>
        <fullName evidence="2">GTP cyclohydrolase 1 type 2 homolog</fullName>
    </recommendedName>
</protein>
<evidence type="ECO:0000256" key="3">
    <source>
        <dbReference type="ARBA" id="ARBA00022723"/>
    </source>
</evidence>
<proteinExistence type="inferred from homology"/>
<accession>A0A941CP98</accession>
<feature type="binding site" evidence="4">
    <location>
        <position position="67"/>
    </location>
    <ligand>
        <name>a divalent metal cation</name>
        <dbReference type="ChEBI" id="CHEBI:60240"/>
        <label>1</label>
    </ligand>
</feature>
<dbReference type="SUPFAM" id="SSF102705">
    <property type="entry name" value="NIF3 (NGG1p interacting factor 3)-like"/>
    <property type="match status" value="1"/>
</dbReference>
<dbReference type="Pfam" id="PF01784">
    <property type="entry name" value="DUF34_NIF3"/>
    <property type="match status" value="1"/>
</dbReference>
<keyword evidence="3 4" id="KW-0479">Metal-binding</keyword>
<reference evidence="5" key="1">
    <citation type="submission" date="2021-04" db="EMBL/GenBank/DDBJ databases">
        <title>Proteiniclasticum sedimins sp. nov., an obligate anaerobic bacterium isolated from anaerobic sludge.</title>
        <authorList>
            <person name="Liu J."/>
        </authorList>
    </citation>
    <scope>NUCLEOTIDE SEQUENCE</scope>
    <source>
        <strain evidence="5">BAD-10</strain>
    </source>
</reference>
<dbReference type="GO" id="GO:0005737">
    <property type="term" value="C:cytoplasm"/>
    <property type="evidence" value="ECO:0007669"/>
    <property type="project" value="TreeGrafter"/>
</dbReference>
<evidence type="ECO:0000256" key="1">
    <source>
        <dbReference type="ARBA" id="ARBA00006964"/>
    </source>
</evidence>
<feature type="binding site" evidence="4">
    <location>
        <position position="66"/>
    </location>
    <ligand>
        <name>a divalent metal cation</name>
        <dbReference type="ChEBI" id="CHEBI:60240"/>
        <label>1</label>
    </ligand>
</feature>
<keyword evidence="6" id="KW-1185">Reference proteome</keyword>
<evidence type="ECO:0000313" key="6">
    <source>
        <dbReference type="Proteomes" id="UP000675379"/>
    </source>
</evidence>
<evidence type="ECO:0000256" key="4">
    <source>
        <dbReference type="PIRSR" id="PIRSR602678-1"/>
    </source>
</evidence>
<dbReference type="InterPro" id="IPR002678">
    <property type="entry name" value="DUF34/NIF3"/>
</dbReference>
<comment type="caution">
    <text evidence="5">The sequence shown here is derived from an EMBL/GenBank/DDBJ whole genome shotgun (WGS) entry which is preliminary data.</text>
</comment>
<evidence type="ECO:0000256" key="2">
    <source>
        <dbReference type="ARBA" id="ARBA00022112"/>
    </source>
</evidence>
<dbReference type="InterPro" id="IPR036069">
    <property type="entry name" value="DUF34/NIF3_sf"/>
</dbReference>
<dbReference type="Gene3D" id="3.40.1390.30">
    <property type="entry name" value="NIF3 (NGG1p interacting factor 3)-like"/>
    <property type="match status" value="2"/>
</dbReference>
<sequence>MTVLVRDFMKLIESHAPVSYKEDYDNVGLMVGSEEDVIQGILFSMDTTNAVIGEAKRLGANLIVSHHPMLFVKPSTITDSHLQGRKIIELIRSGINVYAAHTNLDSVKDGMNDTLVRMFEYIDFDILDQCSFDYDSGIGRMVYLRRAVKLSDFIKKTKTVLGIENLRYSGDLNQTVRRVAIINGSGQSYFKKAVAEGADCILTGDTTYHHVQELEEQGIAVVDPGHFASEQQVFYNLMKRMVKEFIAGHGELPVYFSEVERDPFKFI</sequence>